<evidence type="ECO:0000259" key="2">
    <source>
        <dbReference type="SMART" id="SM00822"/>
    </source>
</evidence>
<feature type="domain" description="Ketoreductase" evidence="2">
    <location>
        <begin position="14"/>
        <end position="193"/>
    </location>
</feature>
<dbReference type="AlphaFoldDB" id="A0A916TVW5"/>
<dbReference type="FunFam" id="3.40.50.720:FF:000084">
    <property type="entry name" value="Short-chain dehydrogenase reductase"/>
    <property type="match status" value="1"/>
</dbReference>
<evidence type="ECO:0000313" key="3">
    <source>
        <dbReference type="EMBL" id="GGC15959.1"/>
    </source>
</evidence>
<sequence>MVTKTLQIYGLDGRVALVTGGSDGIGRAIAQLLAERGADVAIAARRAERLEQAATDIGETSGRRTLAVTGDVTDPDQAASLVERTVKEFGRLDILVNNAGAAHYAFLRKATPEQWRRDLDLNLSSAFFCSQAAYPHLSESRGVIVNISSLAGQHGTLGTGGYSAAKAGLQMLTRTAAAEWGPRGIRVNAVAAGMTETRKAKLSWEKMGFDVESACKAFPLRRPGTPEEVAQAVAFLASDAAAYITGETLTVGGGPQLKGMIDTD</sequence>
<dbReference type="GO" id="GO:0016616">
    <property type="term" value="F:oxidoreductase activity, acting on the CH-OH group of donors, NAD or NADP as acceptor"/>
    <property type="evidence" value="ECO:0007669"/>
    <property type="project" value="TreeGrafter"/>
</dbReference>
<dbReference type="PRINTS" id="PR00081">
    <property type="entry name" value="GDHRDH"/>
</dbReference>
<comment type="similarity">
    <text evidence="1">Belongs to the short-chain dehydrogenases/reductases (SDR) family.</text>
</comment>
<reference evidence="3" key="2">
    <citation type="submission" date="2020-09" db="EMBL/GenBank/DDBJ databases">
        <authorList>
            <person name="Sun Q."/>
            <person name="Zhou Y."/>
        </authorList>
    </citation>
    <scope>NUCLEOTIDE SEQUENCE</scope>
    <source>
        <strain evidence="3">CGMCC 1.15095</strain>
    </source>
</reference>
<dbReference type="CDD" id="cd05233">
    <property type="entry name" value="SDR_c"/>
    <property type="match status" value="1"/>
</dbReference>
<dbReference type="Proteomes" id="UP000608154">
    <property type="component" value="Unassembled WGS sequence"/>
</dbReference>
<dbReference type="NCBIfam" id="NF005559">
    <property type="entry name" value="PRK07231.1"/>
    <property type="match status" value="1"/>
</dbReference>
<name>A0A916TVW5_9SPHN</name>
<organism evidence="3 4">
    <name type="scientific">Novosphingobium endophyticum</name>
    <dbReference type="NCBI Taxonomy" id="1955250"/>
    <lineage>
        <taxon>Bacteria</taxon>
        <taxon>Pseudomonadati</taxon>
        <taxon>Pseudomonadota</taxon>
        <taxon>Alphaproteobacteria</taxon>
        <taxon>Sphingomonadales</taxon>
        <taxon>Sphingomonadaceae</taxon>
        <taxon>Novosphingobium</taxon>
    </lineage>
</organism>
<reference evidence="3" key="1">
    <citation type="journal article" date="2014" name="Int. J. Syst. Evol. Microbiol.">
        <title>Complete genome sequence of Corynebacterium casei LMG S-19264T (=DSM 44701T), isolated from a smear-ripened cheese.</title>
        <authorList>
            <consortium name="US DOE Joint Genome Institute (JGI-PGF)"/>
            <person name="Walter F."/>
            <person name="Albersmeier A."/>
            <person name="Kalinowski J."/>
            <person name="Ruckert C."/>
        </authorList>
    </citation>
    <scope>NUCLEOTIDE SEQUENCE</scope>
    <source>
        <strain evidence="3">CGMCC 1.15095</strain>
    </source>
</reference>
<accession>A0A916TVW5</accession>
<dbReference type="Pfam" id="PF13561">
    <property type="entry name" value="adh_short_C2"/>
    <property type="match status" value="1"/>
</dbReference>
<dbReference type="PANTHER" id="PTHR42760:SF135">
    <property type="entry name" value="BLL7886 PROTEIN"/>
    <property type="match status" value="1"/>
</dbReference>
<gene>
    <name evidence="3" type="ORF">GCM10011494_38580</name>
</gene>
<dbReference type="SUPFAM" id="SSF51735">
    <property type="entry name" value="NAD(P)-binding Rossmann-fold domains"/>
    <property type="match status" value="1"/>
</dbReference>
<protein>
    <submittedName>
        <fullName evidence="3">Oxidoreductase</fullName>
    </submittedName>
</protein>
<dbReference type="InterPro" id="IPR057326">
    <property type="entry name" value="KR_dom"/>
</dbReference>
<dbReference type="GO" id="GO:0030497">
    <property type="term" value="P:fatty acid elongation"/>
    <property type="evidence" value="ECO:0007669"/>
    <property type="project" value="TreeGrafter"/>
</dbReference>
<dbReference type="EMBL" id="BMHK01000057">
    <property type="protein sequence ID" value="GGC15959.1"/>
    <property type="molecule type" value="Genomic_DNA"/>
</dbReference>
<evidence type="ECO:0000313" key="4">
    <source>
        <dbReference type="Proteomes" id="UP000608154"/>
    </source>
</evidence>
<evidence type="ECO:0000256" key="1">
    <source>
        <dbReference type="ARBA" id="ARBA00006484"/>
    </source>
</evidence>
<dbReference type="InterPro" id="IPR036291">
    <property type="entry name" value="NAD(P)-bd_dom_sf"/>
</dbReference>
<dbReference type="PANTHER" id="PTHR42760">
    <property type="entry name" value="SHORT-CHAIN DEHYDROGENASES/REDUCTASES FAMILY MEMBER"/>
    <property type="match status" value="1"/>
</dbReference>
<dbReference type="PROSITE" id="PS00061">
    <property type="entry name" value="ADH_SHORT"/>
    <property type="match status" value="1"/>
</dbReference>
<dbReference type="SMART" id="SM00822">
    <property type="entry name" value="PKS_KR"/>
    <property type="match status" value="1"/>
</dbReference>
<keyword evidence="4" id="KW-1185">Reference proteome</keyword>
<comment type="caution">
    <text evidence="3">The sequence shown here is derived from an EMBL/GenBank/DDBJ whole genome shotgun (WGS) entry which is preliminary data.</text>
</comment>
<dbReference type="PRINTS" id="PR00080">
    <property type="entry name" value="SDRFAMILY"/>
</dbReference>
<dbReference type="InterPro" id="IPR020904">
    <property type="entry name" value="Sc_DH/Rdtase_CS"/>
</dbReference>
<proteinExistence type="inferred from homology"/>
<dbReference type="InterPro" id="IPR002347">
    <property type="entry name" value="SDR_fam"/>
</dbReference>
<dbReference type="Gene3D" id="3.40.50.720">
    <property type="entry name" value="NAD(P)-binding Rossmann-like Domain"/>
    <property type="match status" value="1"/>
</dbReference>